<feature type="coiled-coil region" evidence="1">
    <location>
        <begin position="42"/>
        <end position="103"/>
    </location>
</feature>
<evidence type="ECO:0000313" key="4">
    <source>
        <dbReference type="Proteomes" id="UP000398389"/>
    </source>
</evidence>
<dbReference type="OrthoDB" id="9978204at2759"/>
<proteinExistence type="predicted"/>
<organism evidence="3 4">
    <name type="scientific">Magnusiomyces paraingens</name>
    <dbReference type="NCBI Taxonomy" id="2606893"/>
    <lineage>
        <taxon>Eukaryota</taxon>
        <taxon>Fungi</taxon>
        <taxon>Dikarya</taxon>
        <taxon>Ascomycota</taxon>
        <taxon>Saccharomycotina</taxon>
        <taxon>Dipodascomycetes</taxon>
        <taxon>Dipodascales</taxon>
        <taxon>Dipodascaceae</taxon>
        <taxon>Magnusiomyces</taxon>
    </lineage>
</organism>
<dbReference type="GeneID" id="43582839"/>
<name>A0A5E8BZT1_9ASCO</name>
<dbReference type="AlphaFoldDB" id="A0A5E8BZT1"/>
<protein>
    <recommendedName>
        <fullName evidence="2">Mnd1 HTH domain-containing protein</fullName>
    </recommendedName>
</protein>
<evidence type="ECO:0000313" key="3">
    <source>
        <dbReference type="EMBL" id="VVT54335.1"/>
    </source>
</evidence>
<keyword evidence="1" id="KW-0175">Coiled coil</keyword>
<dbReference type="EMBL" id="CABVLU010000003">
    <property type="protein sequence ID" value="VVT54335.1"/>
    <property type="molecule type" value="Genomic_DNA"/>
</dbReference>
<feature type="domain" description="Mnd1 HTH" evidence="2">
    <location>
        <begin position="1"/>
        <end position="31"/>
    </location>
</feature>
<keyword evidence="4" id="KW-1185">Reference proteome</keyword>
<dbReference type="InterPro" id="IPR040453">
    <property type="entry name" value="Mnd1_HTH"/>
</dbReference>
<sequence length="162" mass="18688">MQIKIVLKALTDNSLVRTEKIGSSNYYWSFPSDASVALKHRIDKLTLSAETLEHEVITLQNQMDLEEKQRIPSEKREEQLAILKQLETDLTETTKKLEIYSLTSPKAYKELVSKIEEKKAISNKMTDNINSMVSYLRKTSFVPLELIQAEFGFDDNDMEELV</sequence>
<gene>
    <name evidence="3" type="ORF">SAPINGB_P004024</name>
</gene>
<reference evidence="3 4" key="1">
    <citation type="submission" date="2019-09" db="EMBL/GenBank/DDBJ databases">
        <authorList>
            <person name="Brejova B."/>
        </authorList>
    </citation>
    <scope>NUCLEOTIDE SEQUENCE [LARGE SCALE GENOMIC DNA]</scope>
</reference>
<dbReference type="Pfam" id="PF03962">
    <property type="entry name" value="Mnd1"/>
    <property type="match status" value="1"/>
</dbReference>
<dbReference type="Proteomes" id="UP000398389">
    <property type="component" value="Unassembled WGS sequence"/>
</dbReference>
<dbReference type="RefSeq" id="XP_031854630.1">
    <property type="nucleotide sequence ID" value="XM_031998739.1"/>
</dbReference>
<evidence type="ECO:0000256" key="1">
    <source>
        <dbReference type="SAM" id="Coils"/>
    </source>
</evidence>
<accession>A0A5E8BZT1</accession>
<evidence type="ECO:0000259" key="2">
    <source>
        <dbReference type="Pfam" id="PF03962"/>
    </source>
</evidence>